<evidence type="ECO:0000259" key="2">
    <source>
        <dbReference type="Pfam" id="PF04773"/>
    </source>
</evidence>
<dbReference type="AlphaFoldDB" id="A0A6B9ZKM5"/>
<feature type="domain" description="Protein FecR C-terminal" evidence="3">
    <location>
        <begin position="244"/>
        <end position="312"/>
    </location>
</feature>
<dbReference type="RefSeq" id="WP_162334170.1">
    <property type="nucleotide sequence ID" value="NZ_CP048113.1"/>
</dbReference>
<evidence type="ECO:0000313" key="4">
    <source>
        <dbReference type="EMBL" id="QHS62536.1"/>
    </source>
</evidence>
<keyword evidence="1" id="KW-0472">Membrane</keyword>
<accession>A0A6B9ZKM5</accession>
<evidence type="ECO:0000256" key="1">
    <source>
        <dbReference type="SAM" id="Phobius"/>
    </source>
</evidence>
<organism evidence="4 5">
    <name type="scientific">Chitinophaga agri</name>
    <dbReference type="NCBI Taxonomy" id="2703787"/>
    <lineage>
        <taxon>Bacteria</taxon>
        <taxon>Pseudomonadati</taxon>
        <taxon>Bacteroidota</taxon>
        <taxon>Chitinophagia</taxon>
        <taxon>Chitinophagales</taxon>
        <taxon>Chitinophagaceae</taxon>
        <taxon>Chitinophaga</taxon>
    </lineage>
</organism>
<sequence length="318" mass="35946">MKIDKQILERYFKGNCTAEEAEIVAAYLDQSETPVADEWFDQMYEEVLEEERQSISLPEKETKPPVIYSRWYSIAAAVVVLLGVCTWLLQMRQRNGVKMTLALTWDTLANNDNNIKLMTMIDGSRIWLAPHSSVIYPDNYNDTSREVWLQGEAYFEVAQHANKSFSVHTYHLKTIALGTAFNVSTSNYADGSIQVSLTEGKVAVTSNSYSLILRPGEMVRCSGDSYSRPAEFSVREVMDWRNGKLVFEKTSLGDVFAKLQSRYGCKIIVDKNVARSQKVSGVFHAGASVENILEAIQYVHGFQVVKRDDNTYEITTGK</sequence>
<evidence type="ECO:0000259" key="3">
    <source>
        <dbReference type="Pfam" id="PF16344"/>
    </source>
</evidence>
<name>A0A6B9ZKM5_9BACT</name>
<dbReference type="Pfam" id="PF04773">
    <property type="entry name" value="FecR"/>
    <property type="match status" value="1"/>
</dbReference>
<dbReference type="InterPro" id="IPR032508">
    <property type="entry name" value="FecR_C"/>
</dbReference>
<dbReference type="GO" id="GO:0016989">
    <property type="term" value="F:sigma factor antagonist activity"/>
    <property type="evidence" value="ECO:0007669"/>
    <property type="project" value="TreeGrafter"/>
</dbReference>
<dbReference type="KEGG" id="chih:GWR21_24010"/>
<dbReference type="Gene3D" id="3.55.50.30">
    <property type="match status" value="1"/>
</dbReference>
<protein>
    <submittedName>
        <fullName evidence="4">DUF4974 domain-containing protein</fullName>
    </submittedName>
</protein>
<dbReference type="PIRSF" id="PIRSF018266">
    <property type="entry name" value="FecR"/>
    <property type="match status" value="1"/>
</dbReference>
<feature type="transmembrane region" description="Helical" evidence="1">
    <location>
        <begin position="71"/>
        <end position="89"/>
    </location>
</feature>
<feature type="domain" description="FecR protein" evidence="2">
    <location>
        <begin position="112"/>
        <end position="202"/>
    </location>
</feature>
<keyword evidence="1" id="KW-0812">Transmembrane</keyword>
<gene>
    <name evidence="4" type="ORF">GWR21_24010</name>
</gene>
<dbReference type="Pfam" id="PF16344">
    <property type="entry name" value="FecR_C"/>
    <property type="match status" value="1"/>
</dbReference>
<dbReference type="InterPro" id="IPR012373">
    <property type="entry name" value="Ferrdict_sens_TM"/>
</dbReference>
<dbReference type="Proteomes" id="UP000476411">
    <property type="component" value="Chromosome"/>
</dbReference>
<dbReference type="Gene3D" id="2.60.120.1440">
    <property type="match status" value="1"/>
</dbReference>
<keyword evidence="1" id="KW-1133">Transmembrane helix</keyword>
<dbReference type="InterPro" id="IPR006860">
    <property type="entry name" value="FecR"/>
</dbReference>
<dbReference type="PANTHER" id="PTHR30273:SF2">
    <property type="entry name" value="PROTEIN FECR"/>
    <property type="match status" value="1"/>
</dbReference>
<keyword evidence="5" id="KW-1185">Reference proteome</keyword>
<dbReference type="EMBL" id="CP048113">
    <property type="protein sequence ID" value="QHS62536.1"/>
    <property type="molecule type" value="Genomic_DNA"/>
</dbReference>
<proteinExistence type="predicted"/>
<dbReference type="PANTHER" id="PTHR30273">
    <property type="entry name" value="PERIPLASMIC SIGNAL SENSOR AND SIGMA FACTOR ACTIVATOR FECR-RELATED"/>
    <property type="match status" value="1"/>
</dbReference>
<evidence type="ECO:0000313" key="5">
    <source>
        <dbReference type="Proteomes" id="UP000476411"/>
    </source>
</evidence>
<reference evidence="4 5" key="1">
    <citation type="submission" date="2020-01" db="EMBL/GenBank/DDBJ databases">
        <title>Complete genome sequence of Chitinophaga sp. H33E-04 isolated from quinoa roots.</title>
        <authorList>
            <person name="Weon H.-Y."/>
            <person name="Lee S.A."/>
        </authorList>
    </citation>
    <scope>NUCLEOTIDE SEQUENCE [LARGE SCALE GENOMIC DNA]</scope>
    <source>
        <strain evidence="4 5">H33E-04</strain>
    </source>
</reference>